<gene>
    <name evidence="3" type="ORF">HPBE_LOCUS13926</name>
</gene>
<dbReference type="FunFam" id="1.10.8.270:FF:000044">
    <property type="entry name" value="TBC Kinase homolog"/>
    <property type="match status" value="1"/>
</dbReference>
<dbReference type="InterPro" id="IPR035969">
    <property type="entry name" value="Rab-GAP_TBC_sf"/>
</dbReference>
<dbReference type="SMART" id="SM00164">
    <property type="entry name" value="TBC"/>
    <property type="match status" value="1"/>
</dbReference>
<dbReference type="PROSITE" id="PS50086">
    <property type="entry name" value="TBC_RABGAP"/>
    <property type="match status" value="1"/>
</dbReference>
<evidence type="ECO:0000313" key="4">
    <source>
        <dbReference type="Proteomes" id="UP000050761"/>
    </source>
</evidence>
<evidence type="ECO:0000259" key="2">
    <source>
        <dbReference type="PROSITE" id="PS50086"/>
    </source>
</evidence>
<keyword evidence="4" id="KW-1185">Reference proteome</keyword>
<dbReference type="Pfam" id="PF00566">
    <property type="entry name" value="RabGAP-TBC"/>
    <property type="match status" value="1"/>
</dbReference>
<dbReference type="PANTHER" id="PTHR22957">
    <property type="entry name" value="TBC1 DOMAIN FAMILY MEMBER GTPASE-ACTIVATING PROTEIN"/>
    <property type="match status" value="1"/>
</dbReference>
<dbReference type="GO" id="GO:0005096">
    <property type="term" value="F:GTPase activator activity"/>
    <property type="evidence" value="ECO:0007669"/>
    <property type="project" value="UniProtKB-KW"/>
</dbReference>
<proteinExistence type="predicted"/>
<sequence>MFGNDDGRKFYVKSGVVMLPDKNIREACLSLFLKLSAVSSADIFLQSSLGATEPCCNHREEKLSVVVKEKDMVYQASRMRVISHLLASRFYKPQELLASVAPDVPPMRRANVWCALLDVKATDEWNFYLVNTLSVHVSDRQLDVDIPRCHQYEELMTSPAAHYGLRRLLKAWLISHPQYVYWQGCDSLAAPFLLLHFNRLPTALACLTAFIKKYLNDFFLKDNSAVIQEQLAVFNHLLAYVDAELYSRLASMDFYPELYAIPWFLTCFAHVLPIHKLFHVWDQLLQRDSSFPLFIGLAILRQLRPTLVDASFNDAILLFSDLPGLPCSLQPMSYRELKKWNCPRLSCEEFAWRVIEQLILAIDIRPQIEFGRGCVLRSINYPNVNDKSLLNIAEPMRAAQRSQHPICIVGGKDVDITRKQIVLVVELQLEIWKEYSP</sequence>
<dbReference type="InterPro" id="IPR000195">
    <property type="entry name" value="Rab-GAP-TBC_dom"/>
</dbReference>
<dbReference type="AlphaFoldDB" id="A0A3P7ZDV3"/>
<protein>
    <submittedName>
        <fullName evidence="5">Rab-GAP TBC domain-containing protein</fullName>
    </submittedName>
</protein>
<evidence type="ECO:0000256" key="1">
    <source>
        <dbReference type="ARBA" id="ARBA00022468"/>
    </source>
</evidence>
<reference evidence="5" key="2">
    <citation type="submission" date="2019-09" db="UniProtKB">
        <authorList>
            <consortium name="WormBaseParasite"/>
        </authorList>
    </citation>
    <scope>IDENTIFICATION</scope>
</reference>
<feature type="domain" description="Rab-GAP TBC" evidence="2">
    <location>
        <begin position="103"/>
        <end position="288"/>
    </location>
</feature>
<dbReference type="PANTHER" id="PTHR22957:SF168">
    <property type="entry name" value="TBC DOMAIN-CONTAINING PROTEIN KINASE-LIKE PROTEIN"/>
    <property type="match status" value="1"/>
</dbReference>
<reference evidence="3 4" key="1">
    <citation type="submission" date="2018-11" db="EMBL/GenBank/DDBJ databases">
        <authorList>
            <consortium name="Pathogen Informatics"/>
        </authorList>
    </citation>
    <scope>NUCLEOTIDE SEQUENCE [LARGE SCALE GENOMIC DNA]</scope>
</reference>
<name>A0A3P7ZDV3_HELPZ</name>
<dbReference type="OrthoDB" id="1668230at2759"/>
<evidence type="ECO:0000313" key="5">
    <source>
        <dbReference type="WBParaSite" id="HPBE_0001392501-mRNA-1"/>
    </source>
</evidence>
<keyword evidence="1" id="KW-0343">GTPase activation</keyword>
<accession>A0A3P7ZDV3</accession>
<dbReference type="Gene3D" id="1.10.8.270">
    <property type="entry name" value="putative rabgap domain of human tbc1 domain family member 14 like domains"/>
    <property type="match status" value="1"/>
</dbReference>
<dbReference type="WBParaSite" id="HPBE_0001392501-mRNA-1">
    <property type="protein sequence ID" value="HPBE_0001392501-mRNA-1"/>
    <property type="gene ID" value="HPBE_0001392501"/>
</dbReference>
<evidence type="ECO:0000313" key="3">
    <source>
        <dbReference type="EMBL" id="VDO97890.1"/>
    </source>
</evidence>
<organism evidence="3">
    <name type="scientific">Heligmosomoides polygyrus</name>
    <name type="common">Parasitic roundworm</name>
    <dbReference type="NCBI Taxonomy" id="6339"/>
    <lineage>
        <taxon>Eukaryota</taxon>
        <taxon>Metazoa</taxon>
        <taxon>Ecdysozoa</taxon>
        <taxon>Nematoda</taxon>
        <taxon>Chromadorea</taxon>
        <taxon>Rhabditida</taxon>
        <taxon>Rhabditina</taxon>
        <taxon>Rhabditomorpha</taxon>
        <taxon>Strongyloidea</taxon>
        <taxon>Heligmosomidae</taxon>
        <taxon>Heligmosomoides</taxon>
    </lineage>
</organism>
<dbReference type="Proteomes" id="UP000050761">
    <property type="component" value="Unassembled WGS sequence"/>
</dbReference>
<dbReference type="EMBL" id="UZAH01028131">
    <property type="protein sequence ID" value="VDO97890.1"/>
    <property type="molecule type" value="Genomic_DNA"/>
</dbReference>
<dbReference type="SUPFAM" id="SSF47923">
    <property type="entry name" value="Ypt/Rab-GAP domain of gyp1p"/>
    <property type="match status" value="2"/>
</dbReference>
<dbReference type="Gene3D" id="1.10.472.80">
    <property type="entry name" value="Ypt/Rab-GAP domain of gyp1p, domain 3"/>
    <property type="match status" value="1"/>
</dbReference>